<name>A0ACC1LPR3_9FUNG</name>
<dbReference type="EC" id="3.4.19.12" evidence="1"/>
<protein>
    <submittedName>
        <fullName evidence="1">Ubiquitin C-terminal hydrolase Ubp14</fullName>
        <ecNumber evidence="1">3.4.19.12</ecNumber>
    </submittedName>
</protein>
<accession>A0ACC1LPR3</accession>
<organism evidence="1 2">
    <name type="scientific">Coemansia furcata</name>
    <dbReference type="NCBI Taxonomy" id="417177"/>
    <lineage>
        <taxon>Eukaryota</taxon>
        <taxon>Fungi</taxon>
        <taxon>Fungi incertae sedis</taxon>
        <taxon>Zoopagomycota</taxon>
        <taxon>Kickxellomycotina</taxon>
        <taxon>Kickxellomycetes</taxon>
        <taxon>Kickxellales</taxon>
        <taxon>Kickxellaceae</taxon>
        <taxon>Coemansia</taxon>
    </lineage>
</organism>
<evidence type="ECO:0000313" key="2">
    <source>
        <dbReference type="Proteomes" id="UP001140096"/>
    </source>
</evidence>
<dbReference type="Proteomes" id="UP001140096">
    <property type="component" value="Unassembled WGS sequence"/>
</dbReference>
<comment type="caution">
    <text evidence="1">The sequence shown here is derived from an EMBL/GenBank/DDBJ whole genome shotgun (WGS) entry which is preliminary data.</text>
</comment>
<keyword evidence="2" id="KW-1185">Reference proteome</keyword>
<evidence type="ECO:0000313" key="1">
    <source>
        <dbReference type="EMBL" id="KAJ2812506.1"/>
    </source>
</evidence>
<keyword evidence="1" id="KW-0378">Hydrolase</keyword>
<reference evidence="1" key="1">
    <citation type="submission" date="2022-07" db="EMBL/GenBank/DDBJ databases">
        <title>Phylogenomic reconstructions and comparative analyses of Kickxellomycotina fungi.</title>
        <authorList>
            <person name="Reynolds N.K."/>
            <person name="Stajich J.E."/>
            <person name="Barry K."/>
            <person name="Grigoriev I.V."/>
            <person name="Crous P."/>
            <person name="Smith M.E."/>
        </authorList>
    </citation>
    <scope>NUCLEOTIDE SEQUENCE</scope>
    <source>
        <strain evidence="1">CBS 102833</strain>
    </source>
</reference>
<gene>
    <name evidence="1" type="primary">ubp14</name>
    <name evidence="1" type="ORF">H4S07_001352</name>
</gene>
<proteinExistence type="predicted"/>
<sequence length="777" mass="84215">MTCEHALTARPTRPSSSTPVYKEECTQCFDNQDTAEGVDVCLSCFNGGCPGGPYNHAHQHSMKSGHYLTLNIRRIAKASASDERPAKLTKLEIREDTGADDFEYQTFVRCWGCSGARVESGLENIEPTVQAVIHAVEASKGHEIKAWAEEVTACQHFNDLSGQSPRDGFSLDTLHQCSACDKRENLWLCLTCGNVGCGRRQYDGSGGNNHGISHYEATGHSVSVKLGTITPEGTADAYCYTCDDNKMDPHLAAHLKVFGINVAAQQKTEKSIAELQLDQNLKFDFSMTTADGAKLEPAAGPGLTGLKNLGNSCYMASIMQCVFGIDRFRDRYFPTAADHFATCTQANPAQCLLCQLHKLANGLWSGRYANLETDSEGGLAHQAGIAPSTFKAAVAKDHYEFGTMRQQDAFEFLLHLEKQVDVVERSVNSGNSNPNKVFDFTTEERLQCLGCQKVRYQVQPARSVSLPVIKRPIDSGLAPVSLAECLELMAADEAVDGYQCPSCERATQAVKSTRFASFPKVLAVQVRRFELVNWVPEKLDISVQVPLGEVSLEAYRGQGIQPGEEPLPESDDAPAVAAAAPQPAVDEDVVAQLESMGFPRVRCVKAVSKTGNCGADAAMTWIFEHMDDPDIDVPETTSAVPNESLAPINPAAVEQLAAMGFARDRVERELRGAGGDAERALDRLLSIPDDDAAAAADVAMDTGAEPADDSLSRSSAFELTGFVSHKGSSVHCGHYIASVRHGSGADSRWFMFNDAKVVAQDAPQPEQAYVYFFTRVD</sequence>
<dbReference type="EMBL" id="JANBUP010000209">
    <property type="protein sequence ID" value="KAJ2812506.1"/>
    <property type="molecule type" value="Genomic_DNA"/>
</dbReference>